<keyword evidence="1" id="KW-0732">Signal</keyword>
<gene>
    <name evidence="3" type="ORF">Poly41_24380</name>
</gene>
<evidence type="ECO:0000313" key="3">
    <source>
        <dbReference type="EMBL" id="TWU39583.1"/>
    </source>
</evidence>
<accession>A0A5C6DQN1</accession>
<feature type="domain" description="3-keto-alpha-glucoside-1,2-lyase/3-keto-2-hydroxy-glucal hydratase" evidence="2">
    <location>
        <begin position="60"/>
        <end position="236"/>
    </location>
</feature>
<reference evidence="3 4" key="1">
    <citation type="submission" date="2019-02" db="EMBL/GenBank/DDBJ databases">
        <title>Deep-cultivation of Planctomycetes and their phenomic and genomic characterization uncovers novel biology.</title>
        <authorList>
            <person name="Wiegand S."/>
            <person name="Jogler M."/>
            <person name="Boedeker C."/>
            <person name="Pinto D."/>
            <person name="Vollmers J."/>
            <person name="Rivas-Marin E."/>
            <person name="Kohn T."/>
            <person name="Peeters S.H."/>
            <person name="Heuer A."/>
            <person name="Rast P."/>
            <person name="Oberbeckmann S."/>
            <person name="Bunk B."/>
            <person name="Jeske O."/>
            <person name="Meyerdierks A."/>
            <person name="Storesund J.E."/>
            <person name="Kallscheuer N."/>
            <person name="Luecker S."/>
            <person name="Lage O.M."/>
            <person name="Pohl T."/>
            <person name="Merkel B.J."/>
            <person name="Hornburger P."/>
            <person name="Mueller R.-W."/>
            <person name="Bruemmer F."/>
            <person name="Labrenz M."/>
            <person name="Spormann A.M."/>
            <person name="Op Den Camp H."/>
            <person name="Overmann J."/>
            <person name="Amann R."/>
            <person name="Jetten M.S.M."/>
            <person name="Mascher T."/>
            <person name="Medema M.H."/>
            <person name="Devos D.P."/>
            <person name="Kaster A.-K."/>
            <person name="Ovreas L."/>
            <person name="Rohde M."/>
            <person name="Galperin M.Y."/>
            <person name="Jogler C."/>
        </authorList>
    </citation>
    <scope>NUCLEOTIDE SEQUENCE [LARGE SCALE GENOMIC DNA]</scope>
    <source>
        <strain evidence="3 4">Poly41</strain>
    </source>
</reference>
<feature type="signal peptide" evidence="1">
    <location>
        <begin position="1"/>
        <end position="20"/>
    </location>
</feature>
<protein>
    <recommendedName>
        <fullName evidence="2">3-keto-alpha-glucoside-1,2-lyase/3-keto-2-hydroxy-glucal hydratase domain-containing protein</fullName>
    </recommendedName>
</protein>
<comment type="caution">
    <text evidence="3">The sequence shown here is derived from an EMBL/GenBank/DDBJ whole genome shotgun (WGS) entry which is preliminary data.</text>
</comment>
<dbReference type="Proteomes" id="UP000319143">
    <property type="component" value="Unassembled WGS sequence"/>
</dbReference>
<dbReference type="Gene3D" id="2.60.120.560">
    <property type="entry name" value="Exo-inulinase, domain 1"/>
    <property type="match status" value="1"/>
</dbReference>
<evidence type="ECO:0000259" key="2">
    <source>
        <dbReference type="Pfam" id="PF06439"/>
    </source>
</evidence>
<sequence precursor="true">MNPKNLVLLLLFGFALPTNAHNVNAEDETVVAGNVKMEQSTDQAHVVSPVNNPPLPEDGYDSLFDGKTFVGWEHHGNWVIEEGAFYRQTAGGSLTYTAAPVPEDFELRFEWKVSKGCNSGVYYRPGQVEYQVLDNVGSPYGENARQSAASLFFCMAPSQDVTRPVGYWNTGRVICQGTVIEHWLNGHRVLSFDYSEPKWSEYVKLLAIRGGDLTGRGGLLWLQDHGQDVWFRNLRWREIPSNETITPDPHFQPLSVTGSALAKEQSRVKKMLEANAKK</sequence>
<dbReference type="Pfam" id="PF06439">
    <property type="entry name" value="3keto-disac_hyd"/>
    <property type="match status" value="1"/>
</dbReference>
<organism evidence="3 4">
    <name type="scientific">Novipirellula artificiosorum</name>
    <dbReference type="NCBI Taxonomy" id="2528016"/>
    <lineage>
        <taxon>Bacteria</taxon>
        <taxon>Pseudomonadati</taxon>
        <taxon>Planctomycetota</taxon>
        <taxon>Planctomycetia</taxon>
        <taxon>Pirellulales</taxon>
        <taxon>Pirellulaceae</taxon>
        <taxon>Novipirellula</taxon>
    </lineage>
</organism>
<evidence type="ECO:0000256" key="1">
    <source>
        <dbReference type="SAM" id="SignalP"/>
    </source>
</evidence>
<dbReference type="GO" id="GO:0016787">
    <property type="term" value="F:hydrolase activity"/>
    <property type="evidence" value="ECO:0007669"/>
    <property type="project" value="InterPro"/>
</dbReference>
<evidence type="ECO:0000313" key="4">
    <source>
        <dbReference type="Proteomes" id="UP000319143"/>
    </source>
</evidence>
<feature type="chain" id="PRO_5022918327" description="3-keto-alpha-glucoside-1,2-lyase/3-keto-2-hydroxy-glucal hydratase domain-containing protein" evidence="1">
    <location>
        <begin position="21"/>
        <end position="278"/>
    </location>
</feature>
<name>A0A5C6DQN1_9BACT</name>
<proteinExistence type="predicted"/>
<dbReference type="AlphaFoldDB" id="A0A5C6DQN1"/>
<dbReference type="EMBL" id="SJPV01000003">
    <property type="protein sequence ID" value="TWU39583.1"/>
    <property type="molecule type" value="Genomic_DNA"/>
</dbReference>
<dbReference type="InterPro" id="IPR010496">
    <property type="entry name" value="AL/BT2_dom"/>
</dbReference>
<keyword evidence="4" id="KW-1185">Reference proteome</keyword>
<dbReference type="RefSeq" id="WP_231615600.1">
    <property type="nucleotide sequence ID" value="NZ_SJPV01000003.1"/>
</dbReference>